<name>A0A8S2NRS1_9BILA</name>
<comment type="caution">
    <text evidence="2">The sequence shown here is derived from an EMBL/GenBank/DDBJ whole genome shotgun (WGS) entry which is preliminary data.</text>
</comment>
<accession>A0A8S2NRS1</accession>
<evidence type="ECO:0000259" key="1">
    <source>
        <dbReference type="PROSITE" id="PS50905"/>
    </source>
</evidence>
<dbReference type="Gene3D" id="1.20.1260.10">
    <property type="match status" value="1"/>
</dbReference>
<reference evidence="2" key="1">
    <citation type="submission" date="2021-02" db="EMBL/GenBank/DDBJ databases">
        <authorList>
            <person name="Nowell W R."/>
        </authorList>
    </citation>
    <scope>NUCLEOTIDE SEQUENCE</scope>
</reference>
<gene>
    <name evidence="2" type="ORF">GIL414_LOCUS12508</name>
</gene>
<organism evidence="2 3">
    <name type="scientific">Rotaria magnacalcarata</name>
    <dbReference type="NCBI Taxonomy" id="392030"/>
    <lineage>
        <taxon>Eukaryota</taxon>
        <taxon>Metazoa</taxon>
        <taxon>Spiralia</taxon>
        <taxon>Gnathifera</taxon>
        <taxon>Rotifera</taxon>
        <taxon>Eurotatoria</taxon>
        <taxon>Bdelloidea</taxon>
        <taxon>Philodinida</taxon>
        <taxon>Philodinidae</taxon>
        <taxon>Rotaria</taxon>
    </lineage>
</organism>
<dbReference type="InterPro" id="IPR009040">
    <property type="entry name" value="Ferritin-like_diiron"/>
</dbReference>
<dbReference type="EMBL" id="CAJOBJ010004888">
    <property type="protein sequence ID" value="CAF4014605.1"/>
    <property type="molecule type" value="Genomic_DNA"/>
</dbReference>
<feature type="domain" description="Ferritin-like diiron" evidence="1">
    <location>
        <begin position="1"/>
        <end position="67"/>
    </location>
</feature>
<dbReference type="AlphaFoldDB" id="A0A8S2NRS1"/>
<sequence length="89" mass="10696">MEDLTKMIQAAEYMERQVYDNLIEVRLAAHIEKDYPTVHFIESQMLEEQTTALKYMYDLVKRIERNSDNSTILLQMMDQDLRKKQVKKP</sequence>
<protein>
    <recommendedName>
        <fullName evidence="1">Ferritin-like diiron domain-containing protein</fullName>
    </recommendedName>
</protein>
<evidence type="ECO:0000313" key="3">
    <source>
        <dbReference type="Proteomes" id="UP000681720"/>
    </source>
</evidence>
<dbReference type="PROSITE" id="PS50905">
    <property type="entry name" value="FERRITIN_LIKE"/>
    <property type="match status" value="1"/>
</dbReference>
<dbReference type="Proteomes" id="UP000681720">
    <property type="component" value="Unassembled WGS sequence"/>
</dbReference>
<proteinExistence type="predicted"/>
<dbReference type="InterPro" id="IPR012347">
    <property type="entry name" value="Ferritin-like"/>
</dbReference>
<evidence type="ECO:0000313" key="2">
    <source>
        <dbReference type="EMBL" id="CAF4014605.1"/>
    </source>
</evidence>
<dbReference type="SUPFAM" id="SSF47240">
    <property type="entry name" value="Ferritin-like"/>
    <property type="match status" value="1"/>
</dbReference>
<dbReference type="InterPro" id="IPR009078">
    <property type="entry name" value="Ferritin-like_SF"/>
</dbReference>